<keyword evidence="3" id="KW-0813">Transport</keyword>
<keyword evidence="5 9" id="KW-1133">Transmembrane helix</keyword>
<dbReference type="PANTHER" id="PTHR11629:SF63">
    <property type="entry name" value="V-TYPE PROTON ATPASE SUBUNIT A"/>
    <property type="match status" value="1"/>
</dbReference>
<name>A0A1H0XS07_9LACT</name>
<dbReference type="Proteomes" id="UP000199481">
    <property type="component" value="Unassembled WGS sequence"/>
</dbReference>
<feature type="transmembrane region" description="Helical" evidence="9">
    <location>
        <begin position="589"/>
        <end position="609"/>
    </location>
</feature>
<gene>
    <name evidence="10" type="ORF">SAMN04487752_0432</name>
</gene>
<organism evidence="10 11">
    <name type="scientific">Carnobacterium viridans</name>
    <dbReference type="NCBI Taxonomy" id="174587"/>
    <lineage>
        <taxon>Bacteria</taxon>
        <taxon>Bacillati</taxon>
        <taxon>Bacillota</taxon>
        <taxon>Bacilli</taxon>
        <taxon>Lactobacillales</taxon>
        <taxon>Carnobacteriaceae</taxon>
        <taxon>Carnobacterium</taxon>
    </lineage>
</organism>
<dbReference type="PANTHER" id="PTHR11629">
    <property type="entry name" value="VACUOLAR PROTON ATPASES"/>
    <property type="match status" value="1"/>
</dbReference>
<keyword evidence="11" id="KW-1185">Reference proteome</keyword>
<evidence type="ECO:0000256" key="7">
    <source>
        <dbReference type="ARBA" id="ARBA00023136"/>
    </source>
</evidence>
<comment type="similarity">
    <text evidence="2">Belongs to the V-ATPase 116 kDa subunit family.</text>
</comment>
<reference evidence="11" key="1">
    <citation type="submission" date="2016-10" db="EMBL/GenBank/DDBJ databases">
        <authorList>
            <person name="Varghese N."/>
            <person name="Submissions S."/>
        </authorList>
    </citation>
    <scope>NUCLEOTIDE SEQUENCE [LARGE SCALE GENOMIC DNA]</scope>
    <source>
        <strain evidence="11">MPL-11</strain>
    </source>
</reference>
<dbReference type="GO" id="GO:0007035">
    <property type="term" value="P:vacuolar acidification"/>
    <property type="evidence" value="ECO:0007669"/>
    <property type="project" value="TreeGrafter"/>
</dbReference>
<evidence type="ECO:0000256" key="4">
    <source>
        <dbReference type="ARBA" id="ARBA00022692"/>
    </source>
</evidence>
<keyword evidence="6" id="KW-0406">Ion transport</keyword>
<accession>A0A1H0XS07</accession>
<evidence type="ECO:0000256" key="9">
    <source>
        <dbReference type="SAM" id="Phobius"/>
    </source>
</evidence>
<dbReference type="GO" id="GO:0016471">
    <property type="term" value="C:vacuolar proton-transporting V-type ATPase complex"/>
    <property type="evidence" value="ECO:0007669"/>
    <property type="project" value="TreeGrafter"/>
</dbReference>
<keyword evidence="8" id="KW-0175">Coiled coil</keyword>
<dbReference type="AlphaFoldDB" id="A0A1H0XS07"/>
<evidence type="ECO:0000256" key="1">
    <source>
        <dbReference type="ARBA" id="ARBA00004141"/>
    </source>
</evidence>
<feature type="transmembrane region" description="Helical" evidence="9">
    <location>
        <begin position="486"/>
        <end position="504"/>
    </location>
</feature>
<dbReference type="GO" id="GO:0033179">
    <property type="term" value="C:proton-transporting V-type ATPase, V0 domain"/>
    <property type="evidence" value="ECO:0007669"/>
    <property type="project" value="InterPro"/>
</dbReference>
<evidence type="ECO:0000256" key="6">
    <source>
        <dbReference type="ARBA" id="ARBA00023065"/>
    </source>
</evidence>
<feature type="transmembrane region" description="Helical" evidence="9">
    <location>
        <begin position="370"/>
        <end position="395"/>
    </location>
</feature>
<dbReference type="GO" id="GO:0051117">
    <property type="term" value="F:ATPase binding"/>
    <property type="evidence" value="ECO:0007669"/>
    <property type="project" value="TreeGrafter"/>
</dbReference>
<keyword evidence="7 9" id="KW-0472">Membrane</keyword>
<evidence type="ECO:0000256" key="8">
    <source>
        <dbReference type="SAM" id="Coils"/>
    </source>
</evidence>
<feature type="transmembrane region" description="Helical" evidence="9">
    <location>
        <begin position="510"/>
        <end position="531"/>
    </location>
</feature>
<feature type="coiled-coil region" evidence="8">
    <location>
        <begin position="230"/>
        <end position="263"/>
    </location>
</feature>
<protein>
    <submittedName>
        <fullName evidence="10">V/A-type H+-transporting ATPase subunit I</fullName>
    </submittedName>
</protein>
<evidence type="ECO:0000256" key="2">
    <source>
        <dbReference type="ARBA" id="ARBA00009904"/>
    </source>
</evidence>
<dbReference type="InterPro" id="IPR002490">
    <property type="entry name" value="V-ATPase_116kDa_su"/>
</dbReference>
<dbReference type="EMBL" id="FNJW01000008">
    <property type="protein sequence ID" value="SDQ05718.1"/>
    <property type="molecule type" value="Genomic_DNA"/>
</dbReference>
<keyword evidence="4 9" id="KW-0812">Transmembrane</keyword>
<evidence type="ECO:0000313" key="10">
    <source>
        <dbReference type="EMBL" id="SDQ05718.1"/>
    </source>
</evidence>
<feature type="transmembrane region" description="Helical" evidence="9">
    <location>
        <begin position="407"/>
        <end position="425"/>
    </location>
</feature>
<comment type="subcellular location">
    <subcellularLocation>
        <location evidence="1">Membrane</location>
        <topology evidence="1">Multi-pass membrane protein</topology>
    </subcellularLocation>
</comment>
<dbReference type="Pfam" id="PF01496">
    <property type="entry name" value="V_ATPase_I"/>
    <property type="match status" value="2"/>
</dbReference>
<evidence type="ECO:0000313" key="11">
    <source>
        <dbReference type="Proteomes" id="UP000199481"/>
    </source>
</evidence>
<feature type="transmembrane region" description="Helical" evidence="9">
    <location>
        <begin position="445"/>
        <end position="465"/>
    </location>
</feature>
<proteinExistence type="inferred from homology"/>
<sequence length="653" mass="74992">MAIAKMKQMTLLGEQENKDSLLRAVQELQKLELVELSTLEESEFLDYYSTNTKPQKRVEYEEKLKESQAALSFLNQHISQPGMIEKLKKGREEYTLEELEKHVLHSDLDQVIVELGDIEKRLVELDQSKKNLGEKEDFLRKWQNMDFNPNDLKSFQLMSGTVGSIASNNVESFEENVESIENSYLEKIFHYKDEASYLILIPSKLNSQLDEVFDQFQLSKLVYPYNLKPNDELKITLREIEDLQKEENKLKNTIKTFKEKTRELQLGEEYYYNLVEREIGKDLLLNGSDLFILTGWLEEEKIPDLTSLLDEHVGKENYVVIADEIKYKNYSKVPVVLKNHKLVKPFESITEMYSMPKYDDVDPTPLMMPFYFVFFGMMSADLGYGILLWVATLVGSKVFKFDKGMKNFIQLFHYLSYSVIAWGFIYGSFFGYDLPFQLLSITNDVITILILSVVFGFIQLVYGLLLNGGIKWRKQQRSSSYIDGTAWALILLGIGLLVINMVLWNNDLVQTISLVVIIANVVGIILVTMLASDNKALGFGLGLYNIYGATNYVGDLVSYTRLMALGVSGGSIAVAFNSIVDIFPPVMKFTIGALLFIVLHALNIFLTYLSAYIHTIRLQYVEFFGKFYEGGGRSLNPFKTFEKHIYLKNRTNK</sequence>
<dbReference type="OrthoDB" id="9803814at2"/>
<evidence type="ECO:0000256" key="5">
    <source>
        <dbReference type="ARBA" id="ARBA00022989"/>
    </source>
</evidence>
<evidence type="ECO:0000256" key="3">
    <source>
        <dbReference type="ARBA" id="ARBA00022448"/>
    </source>
</evidence>
<dbReference type="RefSeq" id="WP_089974785.1">
    <property type="nucleotide sequence ID" value="NZ_CP084916.1"/>
</dbReference>
<dbReference type="GO" id="GO:0046961">
    <property type="term" value="F:proton-transporting ATPase activity, rotational mechanism"/>
    <property type="evidence" value="ECO:0007669"/>
    <property type="project" value="InterPro"/>
</dbReference>